<organism evidence="2 3">
    <name type="scientific">Mortierella polycephala</name>
    <dbReference type="NCBI Taxonomy" id="41804"/>
    <lineage>
        <taxon>Eukaryota</taxon>
        <taxon>Fungi</taxon>
        <taxon>Fungi incertae sedis</taxon>
        <taxon>Mucoromycota</taxon>
        <taxon>Mortierellomycotina</taxon>
        <taxon>Mortierellomycetes</taxon>
        <taxon>Mortierellales</taxon>
        <taxon>Mortierellaceae</taxon>
        <taxon>Mortierella</taxon>
    </lineage>
</organism>
<feature type="compositionally biased region" description="Polar residues" evidence="1">
    <location>
        <begin position="177"/>
        <end position="190"/>
    </location>
</feature>
<protein>
    <submittedName>
        <fullName evidence="2">Uncharacterized protein</fullName>
    </submittedName>
</protein>
<accession>A0A9P6U302</accession>
<evidence type="ECO:0000313" key="2">
    <source>
        <dbReference type="EMBL" id="KAG0257024.1"/>
    </source>
</evidence>
<feature type="compositionally biased region" description="Low complexity" evidence="1">
    <location>
        <begin position="345"/>
        <end position="357"/>
    </location>
</feature>
<proteinExistence type="predicted"/>
<keyword evidence="3" id="KW-1185">Reference proteome</keyword>
<feature type="region of interest" description="Disordered" evidence="1">
    <location>
        <begin position="226"/>
        <end position="249"/>
    </location>
</feature>
<name>A0A9P6U302_9FUNG</name>
<feature type="compositionally biased region" description="Polar residues" evidence="1">
    <location>
        <begin position="475"/>
        <end position="487"/>
    </location>
</feature>
<dbReference type="Proteomes" id="UP000726737">
    <property type="component" value="Unassembled WGS sequence"/>
</dbReference>
<sequence>MYISDLTASRRHLSQERAIEHVLQRGKVLKVSRRLRTRLEYAILKIRRGWSKYTLQEVESLIQPGCSPRITARQLQNSSSLQSSPRLNERKHLKRHASYEHVSPHKRVTDSVSSQSDLDLDTDMPLSASSAPSTPTTRYRARMPSLSQFKDSELFQPAKSLMDIATSKPEPGYISPYNGSRASSPVLAQQHTHRSGTHSPYQRPSTPEPLYRDSTPVRDTHVYSRFSAPTTPSLGVAPTFGDDEQEDESGVPSEAQVARTILMLSSPTRPSPRTLSQNYIMDMHSESPTHSPLGEWTAPYSPLTSSPLVHFQTVASKTPSPDQTPTLPFPTTPTMNVDEDRAGFSSSPRVSPYQSSRTSRPTYTGLYGLGHEPSSPSPLSSLLIPSSNDSLHRIKSHSRCSSPTLKRAVRFAAAATHASELKLAADSMKEKISGMSSQGEYNSTADNIYPGSQPSRDDKKEHSPSPFASRYEGDSYSTGFGGSTHNRAMTPPPLSSYSESSSTMNASRSHGMRTPPPSGGNDLDMNLYSLDAMASTALRRRGSGPLPAEDHIREHRCNKRKYFRRVCKDVLDDAYGAADPEVVL</sequence>
<dbReference type="OrthoDB" id="2359117at2759"/>
<feature type="region of interest" description="Disordered" evidence="1">
    <location>
        <begin position="93"/>
        <end position="140"/>
    </location>
</feature>
<comment type="caution">
    <text evidence="2">The sequence shown here is derived from an EMBL/GenBank/DDBJ whole genome shotgun (WGS) entry which is preliminary data.</text>
</comment>
<feature type="compositionally biased region" description="Low complexity" evidence="1">
    <location>
        <begin position="127"/>
        <end position="137"/>
    </location>
</feature>
<evidence type="ECO:0000256" key="1">
    <source>
        <dbReference type="SAM" id="MobiDB-lite"/>
    </source>
</evidence>
<dbReference type="AlphaFoldDB" id="A0A9P6U302"/>
<feature type="compositionally biased region" description="Basic and acidic residues" evidence="1">
    <location>
        <begin position="97"/>
        <end position="109"/>
    </location>
</feature>
<feature type="region of interest" description="Disordered" evidence="1">
    <location>
        <begin position="434"/>
        <end position="525"/>
    </location>
</feature>
<gene>
    <name evidence="2" type="ORF">BG011_004209</name>
</gene>
<feature type="compositionally biased region" description="Low complexity" evidence="1">
    <location>
        <begin position="373"/>
        <end position="384"/>
    </location>
</feature>
<dbReference type="EMBL" id="JAAAJA010000276">
    <property type="protein sequence ID" value="KAG0257024.1"/>
    <property type="molecule type" value="Genomic_DNA"/>
</dbReference>
<reference evidence="2" key="1">
    <citation type="journal article" date="2020" name="Fungal Divers.">
        <title>Resolving the Mortierellaceae phylogeny through synthesis of multi-gene phylogenetics and phylogenomics.</title>
        <authorList>
            <person name="Vandepol N."/>
            <person name="Liber J."/>
            <person name="Desiro A."/>
            <person name="Na H."/>
            <person name="Kennedy M."/>
            <person name="Barry K."/>
            <person name="Grigoriev I.V."/>
            <person name="Miller A.N."/>
            <person name="O'Donnell K."/>
            <person name="Stajich J.E."/>
            <person name="Bonito G."/>
        </authorList>
    </citation>
    <scope>NUCLEOTIDE SEQUENCE</scope>
    <source>
        <strain evidence="2">KOD948</strain>
    </source>
</reference>
<feature type="region of interest" description="Disordered" evidence="1">
    <location>
        <begin position="315"/>
        <end position="384"/>
    </location>
</feature>
<feature type="compositionally biased region" description="Polar residues" evidence="1">
    <location>
        <begin position="434"/>
        <end position="454"/>
    </location>
</feature>
<evidence type="ECO:0000313" key="3">
    <source>
        <dbReference type="Proteomes" id="UP000726737"/>
    </source>
</evidence>
<feature type="region of interest" description="Disordered" evidence="1">
    <location>
        <begin position="176"/>
        <end position="213"/>
    </location>
</feature>